<evidence type="ECO:0000259" key="1">
    <source>
        <dbReference type="Pfam" id="PF13566"/>
    </source>
</evidence>
<name>A0ABU5MXY6_9BACT</name>
<keyword evidence="3" id="KW-1185">Reference proteome</keyword>
<dbReference type="EMBL" id="JARVCO010000010">
    <property type="protein sequence ID" value="MDZ8119025.1"/>
    <property type="molecule type" value="Genomic_DNA"/>
</dbReference>
<evidence type="ECO:0000313" key="3">
    <source>
        <dbReference type="Proteomes" id="UP001290861"/>
    </source>
</evidence>
<gene>
    <name evidence="2" type="ORF">P9H32_10350</name>
</gene>
<organism evidence="2 3">
    <name type="scientific">Pontiella agarivorans</name>
    <dbReference type="NCBI Taxonomy" id="3038953"/>
    <lineage>
        <taxon>Bacteria</taxon>
        <taxon>Pseudomonadati</taxon>
        <taxon>Kiritimatiellota</taxon>
        <taxon>Kiritimatiellia</taxon>
        <taxon>Kiritimatiellales</taxon>
        <taxon>Pontiellaceae</taxon>
        <taxon>Pontiella</taxon>
    </lineage>
</organism>
<accession>A0ABU5MXY6</accession>
<dbReference type="Pfam" id="PF13566">
    <property type="entry name" value="DUF4130"/>
    <property type="match status" value="1"/>
</dbReference>
<comment type="caution">
    <text evidence="2">The sequence shown here is derived from an EMBL/GenBank/DDBJ whole genome shotgun (WGS) entry which is preliminary data.</text>
</comment>
<dbReference type="Proteomes" id="UP001290861">
    <property type="component" value="Unassembled WGS sequence"/>
</dbReference>
<reference evidence="2 3" key="1">
    <citation type="journal article" date="2024" name="Appl. Environ. Microbiol.">
        <title>Pontiella agarivorans sp. nov., a novel marine anaerobic bacterium capable of degrading macroalgal polysaccharides and fixing nitrogen.</title>
        <authorList>
            <person name="Liu N."/>
            <person name="Kivenson V."/>
            <person name="Peng X."/>
            <person name="Cui Z."/>
            <person name="Lankiewicz T.S."/>
            <person name="Gosselin K.M."/>
            <person name="English C.J."/>
            <person name="Blair E.M."/>
            <person name="O'Malley M.A."/>
            <person name="Valentine D.L."/>
        </authorList>
    </citation>
    <scope>NUCLEOTIDE SEQUENCE [LARGE SCALE GENOMIC DNA]</scope>
    <source>
        <strain evidence="2 3">NLcol2</strain>
    </source>
</reference>
<dbReference type="InterPro" id="IPR025404">
    <property type="entry name" value="DUF4130"/>
</dbReference>
<dbReference type="RefSeq" id="WP_322608817.1">
    <property type="nucleotide sequence ID" value="NZ_JARVCO010000010.1"/>
</dbReference>
<feature type="domain" description="DUF4130" evidence="1">
    <location>
        <begin position="3"/>
        <end position="56"/>
    </location>
</feature>
<proteinExistence type="predicted"/>
<sequence length="125" mass="13922">MGLKLGRQVDRLHADTVEHAVHQAARNAGREIHRFKGLLRCRKLVDGLYWAPFEPERLLKNNPVADDGEGVQQLWKTFFKSVTIGETRNSRPVACRCAIGNGCRRSNEKGRYSFSASAVPASSSV</sequence>
<protein>
    <submittedName>
        <fullName evidence="2">DUF4130 domain-containing protein</fullName>
    </submittedName>
</protein>
<evidence type="ECO:0000313" key="2">
    <source>
        <dbReference type="EMBL" id="MDZ8119025.1"/>
    </source>
</evidence>